<gene>
    <name evidence="2" type="ORF">FJT64_014678</name>
</gene>
<keyword evidence="1" id="KW-0732">Signal</keyword>
<dbReference type="Proteomes" id="UP000440578">
    <property type="component" value="Unassembled WGS sequence"/>
</dbReference>
<dbReference type="EMBL" id="VIIS01002225">
    <property type="protein sequence ID" value="KAF0286849.1"/>
    <property type="molecule type" value="Genomic_DNA"/>
</dbReference>
<feature type="signal peptide" evidence="1">
    <location>
        <begin position="1"/>
        <end position="15"/>
    </location>
</feature>
<evidence type="ECO:0000256" key="1">
    <source>
        <dbReference type="SAM" id="SignalP"/>
    </source>
</evidence>
<reference evidence="2 3" key="1">
    <citation type="submission" date="2019-07" db="EMBL/GenBank/DDBJ databases">
        <title>Draft genome assembly of a fouling barnacle, Amphibalanus amphitrite (Darwin, 1854): The first reference genome for Thecostraca.</title>
        <authorList>
            <person name="Kim W."/>
        </authorList>
    </citation>
    <scope>NUCLEOTIDE SEQUENCE [LARGE SCALE GENOMIC DNA]</scope>
    <source>
        <strain evidence="2">SNU_AA5</strain>
        <tissue evidence="2">Soma without cirri and trophi</tissue>
    </source>
</reference>
<protein>
    <recommendedName>
        <fullName evidence="4">Cuticle protein</fullName>
    </recommendedName>
</protein>
<keyword evidence="3" id="KW-1185">Reference proteome</keyword>
<sequence length="300" mass="30530">MKAFVIAALAVVASAAPGNYAALRSAALPIGLGAIAAPAVEHKTIKVDKVEGVPVTTYAAPAYGYGYAAPAYGYGYAGFAPAAVAVKAAAPAEVKTIKIEKAKPVALSYAAPAYGYGYAAPAHGYAPAPVAVKAVAPAEVKTIKVEDVKPVAYAAAPAVAYSAPTVVRQEVEIPVTKTVHYADEQVVTGHTTNIIKPAIAAPAIAAPRTLVGKSVTNPATVSVRKYAAEVKTVNPVPAPYDVPYDVPQPYAVPTPVHTAPVEVRKRVYAAPAYAAPAYTSVVAAPAAVAVKAAPVEVKAW</sequence>
<evidence type="ECO:0008006" key="4">
    <source>
        <dbReference type="Google" id="ProtNLM"/>
    </source>
</evidence>
<comment type="caution">
    <text evidence="2">The sequence shown here is derived from an EMBL/GenBank/DDBJ whole genome shotgun (WGS) entry which is preliminary data.</text>
</comment>
<organism evidence="2 3">
    <name type="scientific">Amphibalanus amphitrite</name>
    <name type="common">Striped barnacle</name>
    <name type="synonym">Balanus amphitrite</name>
    <dbReference type="NCBI Taxonomy" id="1232801"/>
    <lineage>
        <taxon>Eukaryota</taxon>
        <taxon>Metazoa</taxon>
        <taxon>Ecdysozoa</taxon>
        <taxon>Arthropoda</taxon>
        <taxon>Crustacea</taxon>
        <taxon>Multicrustacea</taxon>
        <taxon>Cirripedia</taxon>
        <taxon>Thoracica</taxon>
        <taxon>Thoracicalcarea</taxon>
        <taxon>Balanomorpha</taxon>
        <taxon>Balanoidea</taxon>
        <taxon>Balanidae</taxon>
        <taxon>Amphibalaninae</taxon>
        <taxon>Amphibalanus</taxon>
    </lineage>
</organism>
<proteinExistence type="predicted"/>
<evidence type="ECO:0000313" key="3">
    <source>
        <dbReference type="Proteomes" id="UP000440578"/>
    </source>
</evidence>
<evidence type="ECO:0000313" key="2">
    <source>
        <dbReference type="EMBL" id="KAF0286849.1"/>
    </source>
</evidence>
<accession>A0A6A4V0Z4</accession>
<name>A0A6A4V0Z4_AMPAM</name>
<dbReference type="OrthoDB" id="6401390at2759"/>
<dbReference type="AlphaFoldDB" id="A0A6A4V0Z4"/>
<feature type="chain" id="PRO_5025380221" description="Cuticle protein" evidence="1">
    <location>
        <begin position="16"/>
        <end position="300"/>
    </location>
</feature>